<dbReference type="EMBL" id="AMCI01006778">
    <property type="protein sequence ID" value="EJW93747.1"/>
    <property type="molecule type" value="Genomic_DNA"/>
</dbReference>
<sequence length="156" mass="16820">MMKCIFPLVLVCLLLCGCGAPAPAIPTEFSAPPATEEASLSSAIFAGRDGSLESYRLPQTDAYALAALDFGLLVLSGQEHTELSLFSWQDFTQQARCQLDFFLDPQVPSFQLCADGISCYDSQTGCILVLDGSLKRIRRISAPEDLVGSPLLSPDR</sequence>
<feature type="non-terminal residue" evidence="1">
    <location>
        <position position="156"/>
    </location>
</feature>
<gene>
    <name evidence="1" type="ORF">EVA_18146</name>
</gene>
<accession>J9FVZ6</accession>
<evidence type="ECO:0000313" key="1">
    <source>
        <dbReference type="EMBL" id="EJW93747.1"/>
    </source>
</evidence>
<reference evidence="1" key="1">
    <citation type="journal article" date="2012" name="PLoS ONE">
        <title>Gene sets for utilization of primary and secondary nutrition supplies in the distal gut of endangered iberian lynx.</title>
        <authorList>
            <person name="Alcaide M."/>
            <person name="Messina E."/>
            <person name="Richter M."/>
            <person name="Bargiela R."/>
            <person name="Peplies J."/>
            <person name="Huws S.A."/>
            <person name="Newbold C.J."/>
            <person name="Golyshin P.N."/>
            <person name="Simon M.A."/>
            <person name="Lopez G."/>
            <person name="Yakimov M.M."/>
            <person name="Ferrer M."/>
        </authorList>
    </citation>
    <scope>NUCLEOTIDE SEQUENCE</scope>
</reference>
<organism evidence="1">
    <name type="scientific">gut metagenome</name>
    <dbReference type="NCBI Taxonomy" id="749906"/>
    <lineage>
        <taxon>unclassified sequences</taxon>
        <taxon>metagenomes</taxon>
        <taxon>organismal metagenomes</taxon>
    </lineage>
</organism>
<protein>
    <submittedName>
        <fullName evidence="1">Secreted protein</fullName>
    </submittedName>
</protein>
<name>J9FVZ6_9ZZZZ</name>
<comment type="caution">
    <text evidence="1">The sequence shown here is derived from an EMBL/GenBank/DDBJ whole genome shotgun (WGS) entry which is preliminary data.</text>
</comment>
<dbReference type="AlphaFoldDB" id="J9FVZ6"/>
<dbReference type="PROSITE" id="PS51257">
    <property type="entry name" value="PROKAR_LIPOPROTEIN"/>
    <property type="match status" value="1"/>
</dbReference>
<proteinExistence type="predicted"/>